<reference evidence="7" key="1">
    <citation type="journal article" date="2016" name="Nature">
        <title>The genome of the seagrass Zostera marina reveals angiosperm adaptation to the sea.</title>
        <authorList>
            <person name="Olsen J.L."/>
            <person name="Rouze P."/>
            <person name="Verhelst B."/>
            <person name="Lin Y.-C."/>
            <person name="Bayer T."/>
            <person name="Collen J."/>
            <person name="Dattolo E."/>
            <person name="De Paoli E."/>
            <person name="Dittami S."/>
            <person name="Maumus F."/>
            <person name="Michel G."/>
            <person name="Kersting A."/>
            <person name="Lauritano C."/>
            <person name="Lohaus R."/>
            <person name="Toepel M."/>
            <person name="Tonon T."/>
            <person name="Vanneste K."/>
            <person name="Amirebrahimi M."/>
            <person name="Brakel J."/>
            <person name="Bostroem C."/>
            <person name="Chovatia M."/>
            <person name="Grimwood J."/>
            <person name="Jenkins J.W."/>
            <person name="Jueterbock A."/>
            <person name="Mraz A."/>
            <person name="Stam W.T."/>
            <person name="Tice H."/>
            <person name="Bornberg-Bauer E."/>
            <person name="Green P.J."/>
            <person name="Pearson G.A."/>
            <person name="Procaccini G."/>
            <person name="Duarte C.M."/>
            <person name="Schmutz J."/>
            <person name="Reusch T.B.H."/>
            <person name="Van de Peer Y."/>
        </authorList>
    </citation>
    <scope>NUCLEOTIDE SEQUENCE [LARGE SCALE GENOMIC DNA]</scope>
    <source>
        <strain evidence="7">cv. Finnish</strain>
    </source>
</reference>
<feature type="domain" description="STM1-like N-terminal" evidence="5">
    <location>
        <begin position="1"/>
        <end position="74"/>
    </location>
</feature>
<keyword evidence="2" id="KW-0963">Cytoplasm</keyword>
<dbReference type="PANTHER" id="PTHR12299">
    <property type="entry name" value="HYALURONIC ACID-BINDING PROTEIN 4"/>
    <property type="match status" value="1"/>
</dbReference>
<feature type="compositionally biased region" description="Polar residues" evidence="3">
    <location>
        <begin position="216"/>
        <end position="227"/>
    </location>
</feature>
<dbReference type="OrthoDB" id="784393at2759"/>
<evidence type="ECO:0000313" key="7">
    <source>
        <dbReference type="Proteomes" id="UP000036987"/>
    </source>
</evidence>
<organism evidence="6 7">
    <name type="scientific">Zostera marina</name>
    <name type="common">Eelgrass</name>
    <dbReference type="NCBI Taxonomy" id="29655"/>
    <lineage>
        <taxon>Eukaryota</taxon>
        <taxon>Viridiplantae</taxon>
        <taxon>Streptophyta</taxon>
        <taxon>Embryophyta</taxon>
        <taxon>Tracheophyta</taxon>
        <taxon>Spermatophyta</taxon>
        <taxon>Magnoliopsida</taxon>
        <taxon>Liliopsida</taxon>
        <taxon>Zosteraceae</taxon>
        <taxon>Zostera</taxon>
    </lineage>
</organism>
<feature type="compositionally biased region" description="Polar residues" evidence="3">
    <location>
        <begin position="91"/>
        <end position="104"/>
    </location>
</feature>
<name>A0A0K9PBR2_ZOSMR</name>
<dbReference type="GO" id="GO:0003723">
    <property type="term" value="F:RNA binding"/>
    <property type="evidence" value="ECO:0000318"/>
    <property type="project" value="GO_Central"/>
</dbReference>
<feature type="compositionally biased region" description="Basic and acidic residues" evidence="3">
    <location>
        <begin position="205"/>
        <end position="214"/>
    </location>
</feature>
<evidence type="ECO:0000259" key="4">
    <source>
        <dbReference type="Pfam" id="PF04774"/>
    </source>
</evidence>
<proteinExistence type="predicted"/>
<feature type="domain" description="Hyaluronan/mRNA-binding protein" evidence="4">
    <location>
        <begin position="202"/>
        <end position="269"/>
    </location>
</feature>
<dbReference type="EMBL" id="LFYR01001027">
    <property type="protein sequence ID" value="KMZ65615.1"/>
    <property type="molecule type" value="Genomic_DNA"/>
</dbReference>
<feature type="region of interest" description="Disordered" evidence="3">
    <location>
        <begin position="328"/>
        <end position="361"/>
    </location>
</feature>
<protein>
    <recommendedName>
        <fullName evidence="8">Hyaluronan/mRNA-binding protein domain-containing protein</fullName>
    </recommendedName>
</protein>
<gene>
    <name evidence="6" type="ORF">ZOSMA_317G00320</name>
</gene>
<comment type="caution">
    <text evidence="6">The sequence shown here is derived from an EMBL/GenBank/DDBJ whole genome shotgun (WGS) entry which is preliminary data.</text>
</comment>
<evidence type="ECO:0000256" key="1">
    <source>
        <dbReference type="ARBA" id="ARBA00004496"/>
    </source>
</evidence>
<evidence type="ECO:0008006" key="8">
    <source>
        <dbReference type="Google" id="ProtNLM"/>
    </source>
</evidence>
<dbReference type="GO" id="GO:0005737">
    <property type="term" value="C:cytoplasm"/>
    <property type="evidence" value="ECO:0000318"/>
    <property type="project" value="GO_Central"/>
</dbReference>
<sequence>MTSVNSFDLLGNDDSDDPLMLFEKQKQIEEAKNVLATAAVVSSQSPSFQANLQSKPIFQVKLVRNLRSNPASRGGDKYAHGWKVRGGGFVQNRNPGQENGSSVAGDSFDKERGTFTWPRPNFNYNGLQRRWYPTNDNGHSKEVSDRLPMRNFNKINRTRHGNGPVEEIWNQLDDVVVTKLRSFLFYFTVVFYWVFAEEQPLKNEDESVGSEKKQNQNHTASNNTRPTVQAILREDKMSEDKEMTLEQYQKVKEDKRKRLLAMKTEERKVELDKELKCMHQLSNNRKCHDIFIKLGTADKDSRKTKNNAGREERSKKLISINEFLKPAEEQRYNAPGGRGSSRGMSRGGRAALRNGGDAGADKSFGLKNIVLDEVQFPVLG</sequence>
<dbReference type="Pfam" id="PF09598">
    <property type="entry name" value="Stm1_N"/>
    <property type="match status" value="1"/>
</dbReference>
<dbReference type="InterPro" id="IPR039764">
    <property type="entry name" value="HABP4/SERBP1-like"/>
</dbReference>
<evidence type="ECO:0000313" key="6">
    <source>
        <dbReference type="EMBL" id="KMZ65615.1"/>
    </source>
</evidence>
<dbReference type="Proteomes" id="UP000036987">
    <property type="component" value="Unassembled WGS sequence"/>
</dbReference>
<keyword evidence="7" id="KW-1185">Reference proteome</keyword>
<comment type="subcellular location">
    <subcellularLocation>
        <location evidence="1">Cytoplasm</location>
    </subcellularLocation>
</comment>
<feature type="region of interest" description="Disordered" evidence="3">
    <location>
        <begin position="89"/>
        <end position="108"/>
    </location>
</feature>
<dbReference type="InterPro" id="IPR019084">
    <property type="entry name" value="STM1-like_N"/>
</dbReference>
<accession>A0A0K9PBR2</accession>
<dbReference type="GO" id="GO:0005634">
    <property type="term" value="C:nucleus"/>
    <property type="evidence" value="ECO:0000318"/>
    <property type="project" value="GO_Central"/>
</dbReference>
<evidence type="ECO:0000256" key="3">
    <source>
        <dbReference type="SAM" id="MobiDB-lite"/>
    </source>
</evidence>
<evidence type="ECO:0000256" key="2">
    <source>
        <dbReference type="ARBA" id="ARBA00022490"/>
    </source>
</evidence>
<dbReference type="InterPro" id="IPR006861">
    <property type="entry name" value="HABP4_PAIRBP1-bd"/>
</dbReference>
<dbReference type="STRING" id="29655.A0A0K9PBR2"/>
<dbReference type="AlphaFoldDB" id="A0A0K9PBR2"/>
<dbReference type="Pfam" id="PF04774">
    <property type="entry name" value="HABP4_PAI-RBP1"/>
    <property type="match status" value="1"/>
</dbReference>
<dbReference type="PANTHER" id="PTHR12299:SF17">
    <property type="entry name" value="AT19571P-RELATED"/>
    <property type="match status" value="1"/>
</dbReference>
<evidence type="ECO:0000259" key="5">
    <source>
        <dbReference type="Pfam" id="PF09598"/>
    </source>
</evidence>
<feature type="region of interest" description="Disordered" evidence="3">
    <location>
        <begin position="205"/>
        <end position="227"/>
    </location>
</feature>